<dbReference type="Proteomes" id="UP000315295">
    <property type="component" value="Unassembled WGS sequence"/>
</dbReference>
<feature type="compositionally biased region" description="Basic and acidic residues" evidence="1">
    <location>
        <begin position="110"/>
        <end position="128"/>
    </location>
</feature>
<accession>A0A540NME0</accession>
<organism evidence="2 3">
    <name type="scientific">Malus baccata</name>
    <name type="common">Siberian crab apple</name>
    <name type="synonym">Pyrus baccata</name>
    <dbReference type="NCBI Taxonomy" id="106549"/>
    <lineage>
        <taxon>Eukaryota</taxon>
        <taxon>Viridiplantae</taxon>
        <taxon>Streptophyta</taxon>
        <taxon>Embryophyta</taxon>
        <taxon>Tracheophyta</taxon>
        <taxon>Spermatophyta</taxon>
        <taxon>Magnoliopsida</taxon>
        <taxon>eudicotyledons</taxon>
        <taxon>Gunneridae</taxon>
        <taxon>Pentapetalae</taxon>
        <taxon>rosids</taxon>
        <taxon>fabids</taxon>
        <taxon>Rosales</taxon>
        <taxon>Rosaceae</taxon>
        <taxon>Amygdaloideae</taxon>
        <taxon>Maleae</taxon>
        <taxon>Malus</taxon>
    </lineage>
</organism>
<feature type="compositionally biased region" description="Polar residues" evidence="1">
    <location>
        <begin position="181"/>
        <end position="192"/>
    </location>
</feature>
<dbReference type="EMBL" id="VIEB01000021">
    <property type="protein sequence ID" value="TQE12197.1"/>
    <property type="molecule type" value="Genomic_DNA"/>
</dbReference>
<evidence type="ECO:0000313" key="3">
    <source>
        <dbReference type="Proteomes" id="UP000315295"/>
    </source>
</evidence>
<reference evidence="2 3" key="1">
    <citation type="journal article" date="2019" name="G3 (Bethesda)">
        <title>Sequencing of a Wild Apple (Malus baccata) Genome Unravels the Differences Between Cultivated and Wild Apple Species Regarding Disease Resistance and Cold Tolerance.</title>
        <authorList>
            <person name="Chen X."/>
        </authorList>
    </citation>
    <scope>NUCLEOTIDE SEQUENCE [LARGE SCALE GENOMIC DNA]</scope>
    <source>
        <strain evidence="3">cv. Shandingzi</strain>
        <tissue evidence="2">Leaves</tissue>
    </source>
</reference>
<keyword evidence="3" id="KW-1185">Reference proteome</keyword>
<gene>
    <name evidence="2" type="ORF">C1H46_002122</name>
</gene>
<sequence>MLTFCRPKVSSNGKPPAPQGAPAVHPATTPDLGSTPQPGARTTLLSLKQTHTPKSPTLQNSPQDCSTQSPQRTIAQPRRIRSPKSDPQTAPTIRSAPAGEESATPQPPKDSYRIERSGRRAPERETPKHSHTPSTSNPPPEHRNPPFEATWYPSHPALTEANPHSHEPYLCRSAPRIAQPSPLSVQSLTRNASDPPDPTHRLPLPSDPLPPERNRPHPRHRKIPTASSGQDVVCRRGKPPSTRLLRAPQTLLSSTTNPPFEAPLRILAERLLQ</sequence>
<evidence type="ECO:0000256" key="1">
    <source>
        <dbReference type="SAM" id="MobiDB-lite"/>
    </source>
</evidence>
<name>A0A540NME0_MALBA</name>
<comment type="caution">
    <text evidence="2">The sequence shown here is derived from an EMBL/GenBank/DDBJ whole genome shotgun (WGS) entry which is preliminary data.</text>
</comment>
<protein>
    <submittedName>
        <fullName evidence="2">Uncharacterized protein</fullName>
    </submittedName>
</protein>
<evidence type="ECO:0000313" key="2">
    <source>
        <dbReference type="EMBL" id="TQE12197.1"/>
    </source>
</evidence>
<proteinExistence type="predicted"/>
<feature type="compositionally biased region" description="Polar residues" evidence="1">
    <location>
        <begin position="43"/>
        <end position="74"/>
    </location>
</feature>
<feature type="region of interest" description="Disordered" evidence="1">
    <location>
        <begin position="1"/>
        <end position="259"/>
    </location>
</feature>
<dbReference type="AlphaFoldDB" id="A0A540NME0"/>